<dbReference type="EMBL" id="CP034161">
    <property type="protein sequence ID" value="AZI41164.1"/>
    <property type="molecule type" value="Genomic_DNA"/>
</dbReference>
<name>A0A3G8YF58_9FLAO</name>
<evidence type="ECO:0000256" key="1">
    <source>
        <dbReference type="SAM" id="MobiDB-lite"/>
    </source>
</evidence>
<feature type="compositionally biased region" description="Pro residues" evidence="1">
    <location>
        <begin position="117"/>
        <end position="130"/>
    </location>
</feature>
<evidence type="ECO:0000313" key="2">
    <source>
        <dbReference type="EMBL" id="AZI41164.1"/>
    </source>
</evidence>
<keyword evidence="3" id="KW-1185">Reference proteome</keyword>
<dbReference type="AlphaFoldDB" id="A0A3G8YF58"/>
<dbReference type="OrthoDB" id="749061at2"/>
<gene>
    <name evidence="2" type="ORF">EIB74_14925</name>
</gene>
<dbReference type="RefSeq" id="WP_124804054.1">
    <property type="nucleotide sequence ID" value="NZ_CP034161.1"/>
</dbReference>
<reference evidence="3" key="1">
    <citation type="submission" date="2018-11" db="EMBL/GenBank/DDBJ databases">
        <title>Proposal to divide the Flavobacteriaceae and reorganize its genera based on Amino Acid Identity values calculated from whole genome sequences.</title>
        <authorList>
            <person name="Nicholson A.C."/>
            <person name="Gulvik C.A."/>
            <person name="Whitney A.M."/>
            <person name="Humrighouse B.W."/>
            <person name="Bell M."/>
            <person name="Holmes B."/>
            <person name="Steigerwalt A.B."/>
            <person name="Villarma A."/>
            <person name="Sheth M."/>
            <person name="Batra D."/>
            <person name="Pryor J."/>
            <person name="Bernardet J.-F."/>
            <person name="Hugo C."/>
            <person name="Kampfer P."/>
            <person name="Newman J.D."/>
            <person name="McQuiston J.R."/>
        </authorList>
    </citation>
    <scope>NUCLEOTIDE SEQUENCE [LARGE SCALE GENOMIC DNA]</scope>
    <source>
        <strain evidence="3">F5649</strain>
    </source>
</reference>
<feature type="region of interest" description="Disordered" evidence="1">
    <location>
        <begin position="111"/>
        <end position="134"/>
    </location>
</feature>
<dbReference type="Proteomes" id="UP000281810">
    <property type="component" value="Chromosome"/>
</dbReference>
<protein>
    <submittedName>
        <fullName evidence="2">Uncharacterized protein</fullName>
    </submittedName>
</protein>
<organism evidence="2 3">
    <name type="scientific">Epilithonimonas vandammei</name>
    <dbReference type="NCBI Taxonomy" id="2487072"/>
    <lineage>
        <taxon>Bacteria</taxon>
        <taxon>Pseudomonadati</taxon>
        <taxon>Bacteroidota</taxon>
        <taxon>Flavobacteriia</taxon>
        <taxon>Flavobacteriales</taxon>
        <taxon>Weeksellaceae</taxon>
        <taxon>Chryseobacterium group</taxon>
        <taxon>Epilithonimonas</taxon>
    </lineage>
</organism>
<evidence type="ECO:0000313" key="3">
    <source>
        <dbReference type="Proteomes" id="UP000281810"/>
    </source>
</evidence>
<accession>A0A3G8YF58</accession>
<proteinExistence type="predicted"/>
<sequence>MSSTSEKGHAKNLANAALLSSYIAQLSAIYKPSNPLLSPDSLQSLYNQAVSDQQAVYNTLPPYTLAVDSREAVFAPLSKKVTKLRKVYKAISGVTPAQVEDFMTLARKLKGMRSTKPAPPENPGENPPPQVSVSQMSYDQRTAGFTQLVEFIQSTPNYNPNETEFTVATLFAERDAMLQATQTVADTYIPLNMARTSRNRSMYLAENNLVDTYNKAKDYLFTILDANTPLYKAISKIKFKKQ</sequence>